<reference evidence="3 4" key="1">
    <citation type="submission" date="2018-08" db="EMBL/GenBank/DDBJ databases">
        <title>Genome Lactobacillus garii FI11369.</title>
        <authorList>
            <person name="Diaz M."/>
            <person name="Narbad A."/>
        </authorList>
    </citation>
    <scope>NUCLEOTIDE SEQUENCE [LARGE SCALE GENOMIC DNA]</scope>
    <source>
        <strain evidence="3 4">FI11369</strain>
    </source>
</reference>
<keyword evidence="2" id="KW-0732">Signal</keyword>
<feature type="region of interest" description="Disordered" evidence="1">
    <location>
        <begin position="133"/>
        <end position="156"/>
    </location>
</feature>
<dbReference type="Proteomes" id="UP000283633">
    <property type="component" value="Unassembled WGS sequence"/>
</dbReference>
<evidence type="ECO:0000256" key="2">
    <source>
        <dbReference type="SAM" id="SignalP"/>
    </source>
</evidence>
<sequence>MKKFSLFITTVACTLPLITGVAAPLPVTIARAAAQTTTQATMYHLTKVTVLRPQTYHVKTAVAAYQIDFTADRAAAIVNQRGRQLASNQTYVAVKAITLTTGQRDAPRRTYLQLQTPQGKVLGWVAKQELQAPVKSKARQPAAPATPKAITTTPNSQTPGFISKLATFFSELRKGLSL</sequence>
<feature type="chain" id="PRO_5019247873" evidence="2">
    <location>
        <begin position="33"/>
        <end position="178"/>
    </location>
</feature>
<dbReference type="EMBL" id="QWZQ01000012">
    <property type="protein sequence ID" value="RRK10896.1"/>
    <property type="molecule type" value="Genomic_DNA"/>
</dbReference>
<dbReference type="RefSeq" id="WP_125071808.1">
    <property type="nucleotide sequence ID" value="NZ_QWZQ01000012.1"/>
</dbReference>
<evidence type="ECO:0000313" key="3">
    <source>
        <dbReference type="EMBL" id="RRK10896.1"/>
    </source>
</evidence>
<protein>
    <submittedName>
        <fullName evidence="3">Uncharacterized protein</fullName>
    </submittedName>
</protein>
<feature type="signal peptide" evidence="2">
    <location>
        <begin position="1"/>
        <end position="32"/>
    </location>
</feature>
<name>A0A426D8L1_9LACO</name>
<feature type="compositionally biased region" description="Low complexity" evidence="1">
    <location>
        <begin position="141"/>
        <end position="154"/>
    </location>
</feature>
<accession>A0A426D8L1</accession>
<keyword evidence="4" id="KW-1185">Reference proteome</keyword>
<organism evidence="3 4">
    <name type="scientific">Lactiplantibacillus garii</name>
    <dbReference type="NCBI Taxonomy" id="2306423"/>
    <lineage>
        <taxon>Bacteria</taxon>
        <taxon>Bacillati</taxon>
        <taxon>Bacillota</taxon>
        <taxon>Bacilli</taxon>
        <taxon>Lactobacillales</taxon>
        <taxon>Lactobacillaceae</taxon>
        <taxon>Lactiplantibacillus</taxon>
    </lineage>
</organism>
<evidence type="ECO:0000256" key="1">
    <source>
        <dbReference type="SAM" id="MobiDB-lite"/>
    </source>
</evidence>
<gene>
    <name evidence="3" type="ORF">D1831_04890</name>
</gene>
<dbReference type="AlphaFoldDB" id="A0A426D8L1"/>
<evidence type="ECO:0000313" key="4">
    <source>
        <dbReference type="Proteomes" id="UP000283633"/>
    </source>
</evidence>
<comment type="caution">
    <text evidence="3">The sequence shown here is derived from an EMBL/GenBank/DDBJ whole genome shotgun (WGS) entry which is preliminary data.</text>
</comment>
<proteinExistence type="predicted"/>